<proteinExistence type="predicted"/>
<name>A0A9P7B2D3_RHOMI</name>
<reference evidence="2 4" key="1">
    <citation type="submission" date="2020-11" db="EMBL/GenBank/DDBJ databases">
        <title>Kefir isolates.</title>
        <authorList>
            <person name="Marcisauskas S."/>
            <person name="Kim Y."/>
            <person name="Blasche S."/>
        </authorList>
    </citation>
    <scope>NUCLEOTIDE SEQUENCE [LARGE SCALE GENOMIC DNA]</scope>
    <source>
        <strain evidence="2 4">KR</strain>
    </source>
</reference>
<evidence type="ECO:0000313" key="2">
    <source>
        <dbReference type="EMBL" id="KAG0654722.1"/>
    </source>
</evidence>
<evidence type="ECO:0000256" key="1">
    <source>
        <dbReference type="SAM" id="MobiDB-lite"/>
    </source>
</evidence>
<evidence type="ECO:0000313" key="4">
    <source>
        <dbReference type="Proteomes" id="UP000777482"/>
    </source>
</evidence>
<dbReference type="EMBL" id="PUHQ01000039">
    <property type="protein sequence ID" value="KAG0660966.1"/>
    <property type="molecule type" value="Genomic_DNA"/>
</dbReference>
<dbReference type="OrthoDB" id="2531424at2759"/>
<keyword evidence="4" id="KW-1185">Reference proteome</keyword>
<protein>
    <submittedName>
        <fullName evidence="2">Uncharacterized protein</fullName>
    </submittedName>
</protein>
<dbReference type="AlphaFoldDB" id="A0A9P7B2D3"/>
<organism evidence="2 4">
    <name type="scientific">Rhodotorula mucilaginosa</name>
    <name type="common">Yeast</name>
    <name type="synonym">Rhodotorula rubra</name>
    <dbReference type="NCBI Taxonomy" id="5537"/>
    <lineage>
        <taxon>Eukaryota</taxon>
        <taxon>Fungi</taxon>
        <taxon>Dikarya</taxon>
        <taxon>Basidiomycota</taxon>
        <taxon>Pucciniomycotina</taxon>
        <taxon>Microbotryomycetes</taxon>
        <taxon>Sporidiobolales</taxon>
        <taxon>Sporidiobolaceae</taxon>
        <taxon>Rhodotorula</taxon>
    </lineage>
</organism>
<sequence>MKLIDYALNLKKADSSCREYSSEAPARAPPLLNRVLGQTLSFAGRSSSTARVLFLSRTSLPKMTSKPTKGLQARRTSRPSTPALIELPALPPPTSFRPVSSLLATEERPLIAESPGSIRTPVPISSLTPKALPSLTRVLDSGYESKLKGPQIDYFSIEQPGTVTAAEEKAPLASPHPLHMEHHSSLPSLVEIVTMAAKQDTLAEAAHSIPRAATDSLLLLSKPGLVADDSVWGGGEPQLGLETVTSDENLDESEASFTCRTSAAIERFAVARIILKGDLEGGGSPVDRRMSM</sequence>
<gene>
    <name evidence="2" type="ORF">C6P46_001510</name>
    <name evidence="3" type="ORF">C6P46_004239</name>
</gene>
<comment type="caution">
    <text evidence="2">The sequence shown here is derived from an EMBL/GenBank/DDBJ whole genome shotgun (WGS) entry which is preliminary data.</text>
</comment>
<feature type="region of interest" description="Disordered" evidence="1">
    <location>
        <begin position="63"/>
        <end position="90"/>
    </location>
</feature>
<dbReference type="EMBL" id="PUHQ01000140">
    <property type="protein sequence ID" value="KAG0654722.1"/>
    <property type="molecule type" value="Genomic_DNA"/>
</dbReference>
<dbReference type="Proteomes" id="UP000777482">
    <property type="component" value="Unassembled WGS sequence"/>
</dbReference>
<evidence type="ECO:0000313" key="3">
    <source>
        <dbReference type="EMBL" id="KAG0660966.1"/>
    </source>
</evidence>
<accession>A0A9P7B2D3</accession>